<dbReference type="Proteomes" id="UP000076798">
    <property type="component" value="Unassembled WGS sequence"/>
</dbReference>
<evidence type="ECO:0000313" key="5">
    <source>
        <dbReference type="Proteomes" id="UP000076798"/>
    </source>
</evidence>
<dbReference type="InterPro" id="IPR020845">
    <property type="entry name" value="AMP-binding_CS"/>
</dbReference>
<feature type="domain" description="AMP-dependent synthetase/ligase" evidence="2">
    <location>
        <begin position="57"/>
        <end position="437"/>
    </location>
</feature>
<feature type="domain" description="AMP-binding enzyme C-terminal" evidence="3">
    <location>
        <begin position="489"/>
        <end position="566"/>
    </location>
</feature>
<dbReference type="PANTHER" id="PTHR43201">
    <property type="entry name" value="ACYL-COA SYNTHETASE"/>
    <property type="match status" value="1"/>
</dbReference>
<keyword evidence="5" id="KW-1185">Reference proteome</keyword>
<evidence type="ECO:0000259" key="3">
    <source>
        <dbReference type="Pfam" id="PF13193"/>
    </source>
</evidence>
<dbReference type="Pfam" id="PF13193">
    <property type="entry name" value="AMP-binding_C"/>
    <property type="match status" value="1"/>
</dbReference>
<dbReference type="AlphaFoldDB" id="A0A166CBC0"/>
<dbReference type="PANTHER" id="PTHR43201:SF32">
    <property type="entry name" value="2-SUCCINYLBENZOATE--COA LIGASE, CHLOROPLASTIC_PEROXISOMAL"/>
    <property type="match status" value="1"/>
</dbReference>
<dbReference type="Gene3D" id="3.30.300.30">
    <property type="match status" value="1"/>
</dbReference>
<dbReference type="GO" id="GO:0006631">
    <property type="term" value="P:fatty acid metabolic process"/>
    <property type="evidence" value="ECO:0007669"/>
    <property type="project" value="TreeGrafter"/>
</dbReference>
<keyword evidence="1" id="KW-0812">Transmembrane</keyword>
<dbReference type="GO" id="GO:0031956">
    <property type="term" value="F:medium-chain fatty acid-CoA ligase activity"/>
    <property type="evidence" value="ECO:0007669"/>
    <property type="project" value="TreeGrafter"/>
</dbReference>
<organism evidence="4 5">
    <name type="scientific">Sistotremastrum suecicum HHB10207 ss-3</name>
    <dbReference type="NCBI Taxonomy" id="1314776"/>
    <lineage>
        <taxon>Eukaryota</taxon>
        <taxon>Fungi</taxon>
        <taxon>Dikarya</taxon>
        <taxon>Basidiomycota</taxon>
        <taxon>Agaricomycotina</taxon>
        <taxon>Agaricomycetes</taxon>
        <taxon>Sistotremastrales</taxon>
        <taxon>Sistotremastraceae</taxon>
        <taxon>Sistotremastrum</taxon>
    </lineage>
</organism>
<dbReference type="EMBL" id="KV428087">
    <property type="protein sequence ID" value="KZT37280.1"/>
    <property type="molecule type" value="Genomic_DNA"/>
</dbReference>
<evidence type="ECO:0000313" key="4">
    <source>
        <dbReference type="EMBL" id="KZT37280.1"/>
    </source>
</evidence>
<dbReference type="InterPro" id="IPR042099">
    <property type="entry name" value="ANL_N_sf"/>
</dbReference>
<keyword evidence="1" id="KW-1133">Transmembrane helix</keyword>
<dbReference type="PROSITE" id="PS00455">
    <property type="entry name" value="AMP_BINDING"/>
    <property type="match status" value="1"/>
</dbReference>
<protein>
    <submittedName>
        <fullName evidence="4">Long-chain-fatty-acid-CoA ligase</fullName>
    </submittedName>
</protein>
<evidence type="ECO:0000256" key="1">
    <source>
        <dbReference type="SAM" id="Phobius"/>
    </source>
</evidence>
<sequence>MATFKPARSLEECQKILSAPGSLLELDTAIIDGRKTTVWKNLWPNLRAYWMLYGKTWSQREYVVFENERYTYGQMFEKSSKLASMLREVYGVKKGDRVAIMMRNFPEYMLCFWAACLLGAVPTLLNSLLPVKPTKYCIRLTDPKILILDPERAETLASHIPSLSARLTTFVVRDHELHPPNKSIRGIVSLQKALDKYNGPLDAWKLEPECSPEDDAALYFTSGTTGLPKGVLESQRGVLSNTFDSIYHTFRAFLRRGEAIPVPSPTDEQKVHLLGVPLFHVTGLTSLAVGITFQGTKLVLWDPEQVGRLIVEEGIHAATGVPSTLLDVLDSAPIKSGKKTKLEYLGGGGAAFPSMLAPEAVRRLPGSTVTQGYGLTETNAIAVSFSGEDFVARPSSTGLPPPVTEIKIVNTETGKELPAGEIGEILIRGAKLMKGYWNDPDATRKAITKDGWFKSGDLGYVDHEGFLYIKDRAKDIIIRGGENIHSVTVENALYLDPRIMEAATVSVPDKRLGELVGAAVLLKHESRGKTTEADIIQEARKHLPPHAVPVIVYISDEPLPRNAARKFLKSDIRKIVRKAWSQRQKGGKNAGTRAKL</sequence>
<keyword evidence="1" id="KW-0472">Membrane</keyword>
<keyword evidence="4" id="KW-0436">Ligase</keyword>
<dbReference type="InterPro" id="IPR000873">
    <property type="entry name" value="AMP-dep_synth/lig_dom"/>
</dbReference>
<dbReference type="InterPro" id="IPR025110">
    <property type="entry name" value="AMP-bd_C"/>
</dbReference>
<gene>
    <name evidence="4" type="ORF">SISSUDRAFT_1062994</name>
</gene>
<name>A0A166CBC0_9AGAM</name>
<dbReference type="SUPFAM" id="SSF56801">
    <property type="entry name" value="Acetyl-CoA synthetase-like"/>
    <property type="match status" value="1"/>
</dbReference>
<dbReference type="STRING" id="1314776.A0A166CBC0"/>
<reference evidence="4 5" key="1">
    <citation type="journal article" date="2016" name="Mol. Biol. Evol.">
        <title>Comparative Genomics of Early-Diverging Mushroom-Forming Fungi Provides Insights into the Origins of Lignocellulose Decay Capabilities.</title>
        <authorList>
            <person name="Nagy L.G."/>
            <person name="Riley R."/>
            <person name="Tritt A."/>
            <person name="Adam C."/>
            <person name="Daum C."/>
            <person name="Floudas D."/>
            <person name="Sun H."/>
            <person name="Yadav J.S."/>
            <person name="Pangilinan J."/>
            <person name="Larsson K.H."/>
            <person name="Matsuura K."/>
            <person name="Barry K."/>
            <person name="Labutti K."/>
            <person name="Kuo R."/>
            <person name="Ohm R.A."/>
            <person name="Bhattacharya S.S."/>
            <person name="Shirouzu T."/>
            <person name="Yoshinaga Y."/>
            <person name="Martin F.M."/>
            <person name="Grigoriev I.V."/>
            <person name="Hibbett D.S."/>
        </authorList>
    </citation>
    <scope>NUCLEOTIDE SEQUENCE [LARGE SCALE GENOMIC DNA]</scope>
    <source>
        <strain evidence="4 5">HHB10207 ss-3</strain>
    </source>
</reference>
<dbReference type="OrthoDB" id="10253115at2759"/>
<feature type="transmembrane region" description="Helical" evidence="1">
    <location>
        <begin position="110"/>
        <end position="129"/>
    </location>
</feature>
<dbReference type="Pfam" id="PF00501">
    <property type="entry name" value="AMP-binding"/>
    <property type="match status" value="1"/>
</dbReference>
<dbReference type="InterPro" id="IPR045851">
    <property type="entry name" value="AMP-bd_C_sf"/>
</dbReference>
<accession>A0A166CBC0</accession>
<dbReference type="Gene3D" id="3.40.50.12780">
    <property type="entry name" value="N-terminal domain of ligase-like"/>
    <property type="match status" value="1"/>
</dbReference>
<evidence type="ECO:0000259" key="2">
    <source>
        <dbReference type="Pfam" id="PF00501"/>
    </source>
</evidence>
<proteinExistence type="predicted"/>